<organism evidence="1 2">
    <name type="scientific">Gossypium schwendimanii</name>
    <name type="common">Cotton</name>
    <dbReference type="NCBI Taxonomy" id="34291"/>
    <lineage>
        <taxon>Eukaryota</taxon>
        <taxon>Viridiplantae</taxon>
        <taxon>Streptophyta</taxon>
        <taxon>Embryophyta</taxon>
        <taxon>Tracheophyta</taxon>
        <taxon>Spermatophyta</taxon>
        <taxon>Magnoliopsida</taxon>
        <taxon>eudicotyledons</taxon>
        <taxon>Gunneridae</taxon>
        <taxon>Pentapetalae</taxon>
        <taxon>rosids</taxon>
        <taxon>malvids</taxon>
        <taxon>Malvales</taxon>
        <taxon>Malvaceae</taxon>
        <taxon>Malvoideae</taxon>
        <taxon>Gossypium</taxon>
    </lineage>
</organism>
<evidence type="ECO:0000313" key="1">
    <source>
        <dbReference type="EMBL" id="MBA0877960.1"/>
    </source>
</evidence>
<feature type="non-terminal residue" evidence="1">
    <location>
        <position position="1"/>
    </location>
</feature>
<accession>A0A7J9N3Z5</accession>
<dbReference type="Proteomes" id="UP000593576">
    <property type="component" value="Unassembled WGS sequence"/>
</dbReference>
<reference evidence="1 2" key="1">
    <citation type="journal article" date="2019" name="Genome Biol. Evol.">
        <title>Insights into the evolution of the New World diploid cottons (Gossypium, subgenus Houzingenia) based on genome sequencing.</title>
        <authorList>
            <person name="Grover C.E."/>
            <person name="Arick M.A. 2nd"/>
            <person name="Thrash A."/>
            <person name="Conover J.L."/>
            <person name="Sanders W.S."/>
            <person name="Peterson D.G."/>
            <person name="Frelichowski J.E."/>
            <person name="Scheffler J.A."/>
            <person name="Scheffler B.E."/>
            <person name="Wendel J.F."/>
        </authorList>
    </citation>
    <scope>NUCLEOTIDE SEQUENCE [LARGE SCALE GENOMIC DNA]</scope>
    <source>
        <strain evidence="1">1</strain>
        <tissue evidence="1">Leaf</tissue>
    </source>
</reference>
<gene>
    <name evidence="1" type="ORF">Goshw_013671</name>
</gene>
<comment type="caution">
    <text evidence="1">The sequence shown here is derived from an EMBL/GenBank/DDBJ whole genome shotgun (WGS) entry which is preliminary data.</text>
</comment>
<proteinExistence type="predicted"/>
<keyword evidence="2" id="KW-1185">Reference proteome</keyword>
<dbReference type="SUPFAM" id="SSF52058">
    <property type="entry name" value="L domain-like"/>
    <property type="match status" value="1"/>
</dbReference>
<dbReference type="InterPro" id="IPR032675">
    <property type="entry name" value="LRR_dom_sf"/>
</dbReference>
<evidence type="ECO:0000313" key="2">
    <source>
        <dbReference type="Proteomes" id="UP000593576"/>
    </source>
</evidence>
<sequence>YLSRTALKILPSSIENLIGLEYLILKTCENFIYLPDNFYKLKSLNIFDLEGCSRFSQKSWTPWRCLVILI</sequence>
<evidence type="ECO:0008006" key="3">
    <source>
        <dbReference type="Google" id="ProtNLM"/>
    </source>
</evidence>
<dbReference type="Gene3D" id="3.80.10.10">
    <property type="entry name" value="Ribonuclease Inhibitor"/>
    <property type="match status" value="1"/>
</dbReference>
<protein>
    <recommendedName>
        <fullName evidence="3">Disease resistance protein</fullName>
    </recommendedName>
</protein>
<name>A0A7J9N3Z5_GOSSC</name>
<dbReference type="OrthoDB" id="1002095at2759"/>
<dbReference type="AlphaFoldDB" id="A0A7J9N3Z5"/>
<dbReference type="EMBL" id="JABFAF010270044">
    <property type="protein sequence ID" value="MBA0877960.1"/>
    <property type="molecule type" value="Genomic_DNA"/>
</dbReference>